<name>A0ABT8SLH3_9CAUL</name>
<dbReference type="RefSeq" id="WP_302108533.1">
    <property type="nucleotide sequence ID" value="NZ_JAUKTR010000001.1"/>
</dbReference>
<sequence>MTPEDPPQRDIGLPAFLGLSLVWLILKGLLILIPAAAVVGLLRLAWRSVSG</sequence>
<evidence type="ECO:0000313" key="2">
    <source>
        <dbReference type="EMBL" id="MDO1558112.1"/>
    </source>
</evidence>
<accession>A0ABT8SLH3</accession>
<keyword evidence="1" id="KW-0472">Membrane</keyword>
<reference evidence="2" key="1">
    <citation type="submission" date="2023-07" db="EMBL/GenBank/DDBJ databases">
        <title>Brevundimonas soil sp. nov., isolated from the soil of chemical plant.</title>
        <authorList>
            <person name="Wu N."/>
        </authorList>
    </citation>
    <scope>NUCLEOTIDE SEQUENCE</scope>
    <source>
        <strain evidence="2">XZ-24</strain>
    </source>
</reference>
<feature type="transmembrane region" description="Helical" evidence="1">
    <location>
        <begin position="20"/>
        <end position="46"/>
    </location>
</feature>
<evidence type="ECO:0000256" key="1">
    <source>
        <dbReference type="SAM" id="Phobius"/>
    </source>
</evidence>
<dbReference type="Proteomes" id="UP001169063">
    <property type="component" value="Unassembled WGS sequence"/>
</dbReference>
<protein>
    <submittedName>
        <fullName evidence="2">Uncharacterized protein</fullName>
    </submittedName>
</protein>
<keyword evidence="1" id="KW-0812">Transmembrane</keyword>
<dbReference type="EMBL" id="JAUKTR010000001">
    <property type="protein sequence ID" value="MDO1558112.1"/>
    <property type="molecule type" value="Genomic_DNA"/>
</dbReference>
<evidence type="ECO:0000313" key="3">
    <source>
        <dbReference type="Proteomes" id="UP001169063"/>
    </source>
</evidence>
<comment type="caution">
    <text evidence="2">The sequence shown here is derived from an EMBL/GenBank/DDBJ whole genome shotgun (WGS) entry which is preliminary data.</text>
</comment>
<organism evidence="2 3">
    <name type="scientific">Peiella sedimenti</name>
    <dbReference type="NCBI Taxonomy" id="3061083"/>
    <lineage>
        <taxon>Bacteria</taxon>
        <taxon>Pseudomonadati</taxon>
        <taxon>Pseudomonadota</taxon>
        <taxon>Alphaproteobacteria</taxon>
        <taxon>Caulobacterales</taxon>
        <taxon>Caulobacteraceae</taxon>
        <taxon>Peiella</taxon>
    </lineage>
</organism>
<proteinExistence type="predicted"/>
<keyword evidence="1" id="KW-1133">Transmembrane helix</keyword>
<keyword evidence="3" id="KW-1185">Reference proteome</keyword>
<gene>
    <name evidence="2" type="ORF">Q0812_01545</name>
</gene>